<dbReference type="PANTHER" id="PTHR15140">
    <property type="entry name" value="TUBULIN-SPECIFIC CHAPERONE E"/>
    <property type="match status" value="1"/>
</dbReference>
<evidence type="ECO:0000313" key="5">
    <source>
        <dbReference type="Proteomes" id="UP001558713"/>
    </source>
</evidence>
<evidence type="ECO:0000256" key="1">
    <source>
        <dbReference type="ARBA" id="ARBA00022737"/>
    </source>
</evidence>
<evidence type="ECO:0000259" key="2">
    <source>
        <dbReference type="Pfam" id="PF23598"/>
    </source>
</evidence>
<dbReference type="EMBL" id="JBANAX010000030">
    <property type="protein sequence ID" value="KAL1225482.1"/>
    <property type="molecule type" value="Genomic_DNA"/>
</dbReference>
<comment type="caution">
    <text evidence="3">The sequence shown here is derived from an EMBL/GenBank/DDBJ whole genome shotgun (WGS) entry which is preliminary data.</text>
</comment>
<dbReference type="InterPro" id="IPR032675">
    <property type="entry name" value="LRR_dom_sf"/>
</dbReference>
<dbReference type="InterPro" id="IPR055414">
    <property type="entry name" value="LRR_R13L4/SHOC2-like"/>
</dbReference>
<dbReference type="EMBL" id="JBANAX010000875">
    <property type="protein sequence ID" value="KAL1190490.1"/>
    <property type="molecule type" value="Genomic_DNA"/>
</dbReference>
<dbReference type="PANTHER" id="PTHR15140:SF37">
    <property type="entry name" value="UBIQUITIN-LIKE DOMAIN-CONTAINING PROTEIN"/>
    <property type="match status" value="1"/>
</dbReference>
<evidence type="ECO:0000313" key="4">
    <source>
        <dbReference type="EMBL" id="KAL1225482.1"/>
    </source>
</evidence>
<dbReference type="AlphaFoldDB" id="A0ABD0Z704"/>
<organism evidence="3 5">
    <name type="scientific">Cardamine amara subsp. amara</name>
    <dbReference type="NCBI Taxonomy" id="228776"/>
    <lineage>
        <taxon>Eukaryota</taxon>
        <taxon>Viridiplantae</taxon>
        <taxon>Streptophyta</taxon>
        <taxon>Embryophyta</taxon>
        <taxon>Tracheophyta</taxon>
        <taxon>Spermatophyta</taxon>
        <taxon>Magnoliopsida</taxon>
        <taxon>eudicotyledons</taxon>
        <taxon>Gunneridae</taxon>
        <taxon>Pentapetalae</taxon>
        <taxon>rosids</taxon>
        <taxon>malvids</taxon>
        <taxon>Brassicales</taxon>
        <taxon>Brassicaceae</taxon>
        <taxon>Cardamineae</taxon>
        <taxon>Cardamine</taxon>
    </lineage>
</organism>
<name>A0ABD0Z704_CARAN</name>
<dbReference type="SUPFAM" id="SSF52058">
    <property type="entry name" value="L domain-like"/>
    <property type="match status" value="1"/>
</dbReference>
<dbReference type="Gene3D" id="3.80.10.10">
    <property type="entry name" value="Ribonuclease Inhibitor"/>
    <property type="match status" value="1"/>
</dbReference>
<keyword evidence="1" id="KW-0677">Repeat</keyword>
<protein>
    <submittedName>
        <fullName evidence="3">Disease resistance protein</fullName>
    </submittedName>
</protein>
<sequence length="232" mass="27000">MHNFSTKHSSVRDLHRMKRLETLSIIVNGGCTMETLSSSLSELTHLENLTINDDKVLYATKNDEKGFVLDCVHLKQLELEIHMPSLPDEKHFPSHLTTIHLYGCCLEEDPMPILEKLVHLYDVDLSHMSLCGRRMVCSGGGFPQLHKLHLFGLNKWEEWIVKEGSMPLLHILRVDNFHKLKEIPDGLRFITSLKELKICRAPWGFKKKLSREGEDYYKVQHIPLVQIEYDYR</sequence>
<proteinExistence type="predicted"/>
<evidence type="ECO:0000313" key="3">
    <source>
        <dbReference type="EMBL" id="KAL1190490.1"/>
    </source>
</evidence>
<gene>
    <name evidence="3" type="ORF">V5N11_007743</name>
    <name evidence="4" type="ORF">V5N11_020061</name>
</gene>
<feature type="domain" description="Disease resistance R13L4/SHOC-2-like LRR" evidence="2">
    <location>
        <begin position="6"/>
        <end position="200"/>
    </location>
</feature>
<keyword evidence="5" id="KW-1185">Reference proteome</keyword>
<accession>A0ABD0Z704</accession>
<reference evidence="3 5" key="1">
    <citation type="submission" date="2024-04" db="EMBL/GenBank/DDBJ databases">
        <title>Genome assembly C_amara_ONT_v2.</title>
        <authorList>
            <person name="Yant L."/>
            <person name="Moore C."/>
            <person name="Slenker M."/>
        </authorList>
    </citation>
    <scope>NUCLEOTIDE SEQUENCE [LARGE SCALE GENOMIC DNA]</scope>
    <source>
        <tissue evidence="3">Leaf</tissue>
    </source>
</reference>
<dbReference type="Proteomes" id="UP001558713">
    <property type="component" value="Unassembled WGS sequence"/>
</dbReference>
<dbReference type="Pfam" id="PF23598">
    <property type="entry name" value="LRR_14"/>
    <property type="match status" value="1"/>
</dbReference>